<organism evidence="2 3">
    <name type="scientific">Mycobacterium pinniadriaticum</name>
    <dbReference type="NCBI Taxonomy" id="2994102"/>
    <lineage>
        <taxon>Bacteria</taxon>
        <taxon>Bacillati</taxon>
        <taxon>Actinomycetota</taxon>
        <taxon>Actinomycetes</taxon>
        <taxon>Mycobacteriales</taxon>
        <taxon>Mycobacteriaceae</taxon>
        <taxon>Mycobacterium</taxon>
    </lineage>
</organism>
<dbReference type="Gene3D" id="3.30.200.20">
    <property type="entry name" value="Phosphorylase Kinase, domain 1"/>
    <property type="match status" value="1"/>
</dbReference>
<accession>A0ABT3SGJ2</accession>
<feature type="domain" description="Aminoglycoside phosphotransferase" evidence="1">
    <location>
        <begin position="21"/>
        <end position="233"/>
    </location>
</feature>
<dbReference type="SUPFAM" id="SSF56112">
    <property type="entry name" value="Protein kinase-like (PK-like)"/>
    <property type="match status" value="1"/>
</dbReference>
<reference evidence="2 3" key="1">
    <citation type="submission" date="2022-11" db="EMBL/GenBank/DDBJ databases">
        <title>Mycobacterium sp. nov.</title>
        <authorList>
            <person name="Papic B."/>
            <person name="Spicic S."/>
            <person name="Duvnjak S."/>
        </authorList>
    </citation>
    <scope>NUCLEOTIDE SEQUENCE [LARGE SCALE GENOMIC DNA]</scope>
    <source>
        <strain evidence="2 3">CVI_P4</strain>
    </source>
</reference>
<evidence type="ECO:0000259" key="1">
    <source>
        <dbReference type="Pfam" id="PF01636"/>
    </source>
</evidence>
<dbReference type="Gene3D" id="3.90.1200.10">
    <property type="match status" value="1"/>
</dbReference>
<sequence>MTGELLDALQRRLAPRDITALRPLAGGASSLTFAGHFTGRRVVVKVAPPGLAPTAHRDVLRQARIIRALWTTGVPVPEVLLEDPGDPPDTPPLFVMSFSDGTSVEPLFDTGDAGPSAVVAERFRRAAATMAALHRLSPAGLGLGGEPVVAPAAEVDKWCRTLNTVDPELAPGWQRVSDALQVSAPPAIAPAVVHGDFRLGNLLADEQGVTAVIDWEIWSVGDPRVDLGWFLINSDTDTYDRITPYRGLTPPVADLIDEYRKAFAGDISGLKWFRALACFKSTATWSLIVKHNRRRATPDPGLEAMAARLPAVLTKAGEYLS</sequence>
<gene>
    <name evidence="2" type="ORF">ORI27_14870</name>
</gene>
<evidence type="ECO:0000313" key="2">
    <source>
        <dbReference type="EMBL" id="MCX2937987.1"/>
    </source>
</evidence>
<dbReference type="Pfam" id="PF01636">
    <property type="entry name" value="APH"/>
    <property type="match status" value="1"/>
</dbReference>
<proteinExistence type="predicted"/>
<dbReference type="InterPro" id="IPR002575">
    <property type="entry name" value="Aminoglycoside_PTrfase"/>
</dbReference>
<dbReference type="PANTHER" id="PTHR21310">
    <property type="entry name" value="AMINOGLYCOSIDE PHOSPHOTRANSFERASE-RELATED-RELATED"/>
    <property type="match status" value="1"/>
</dbReference>
<name>A0ABT3SGJ2_9MYCO</name>
<dbReference type="CDD" id="cd05154">
    <property type="entry name" value="ACAD10_11_N-like"/>
    <property type="match status" value="1"/>
</dbReference>
<comment type="caution">
    <text evidence="2">The sequence shown here is derived from an EMBL/GenBank/DDBJ whole genome shotgun (WGS) entry which is preliminary data.</text>
</comment>
<dbReference type="Proteomes" id="UP001300745">
    <property type="component" value="Unassembled WGS sequence"/>
</dbReference>
<evidence type="ECO:0000313" key="3">
    <source>
        <dbReference type="Proteomes" id="UP001300745"/>
    </source>
</evidence>
<keyword evidence="3" id="KW-1185">Reference proteome</keyword>
<dbReference type="PANTHER" id="PTHR21310:SF40">
    <property type="entry name" value="AMINOGLYCOSIDE PHOSPHOTRANSFERASE DOMAIN-CONTAINING PROTEIN-RELATED"/>
    <property type="match status" value="1"/>
</dbReference>
<dbReference type="InterPro" id="IPR051678">
    <property type="entry name" value="AGP_Transferase"/>
</dbReference>
<protein>
    <submittedName>
        <fullName evidence="2">Phosphotransferase family protein</fullName>
    </submittedName>
</protein>
<dbReference type="InterPro" id="IPR011009">
    <property type="entry name" value="Kinase-like_dom_sf"/>
</dbReference>
<dbReference type="RefSeq" id="WP_265997805.1">
    <property type="nucleotide sequence ID" value="NZ_JAPJDN010000011.1"/>
</dbReference>
<dbReference type="InterPro" id="IPR041726">
    <property type="entry name" value="ACAD10_11_N"/>
</dbReference>
<dbReference type="EMBL" id="JAPJDO010000011">
    <property type="protein sequence ID" value="MCX2937987.1"/>
    <property type="molecule type" value="Genomic_DNA"/>
</dbReference>